<organism evidence="2 3">
    <name type="scientific">Cinchona calisaya</name>
    <dbReference type="NCBI Taxonomy" id="153742"/>
    <lineage>
        <taxon>Eukaryota</taxon>
        <taxon>Viridiplantae</taxon>
        <taxon>Streptophyta</taxon>
        <taxon>Embryophyta</taxon>
        <taxon>Tracheophyta</taxon>
        <taxon>Spermatophyta</taxon>
        <taxon>Magnoliopsida</taxon>
        <taxon>eudicotyledons</taxon>
        <taxon>Gunneridae</taxon>
        <taxon>Pentapetalae</taxon>
        <taxon>asterids</taxon>
        <taxon>lamiids</taxon>
        <taxon>Gentianales</taxon>
        <taxon>Rubiaceae</taxon>
        <taxon>Cinchonoideae</taxon>
        <taxon>Cinchoneae</taxon>
        <taxon>Cinchona</taxon>
    </lineage>
</organism>
<dbReference type="Proteomes" id="UP001630127">
    <property type="component" value="Unassembled WGS sequence"/>
</dbReference>
<reference evidence="2 3" key="1">
    <citation type="submission" date="2024-11" db="EMBL/GenBank/DDBJ databases">
        <title>A near-complete genome assembly of Cinchona calisaya.</title>
        <authorList>
            <person name="Lian D.C."/>
            <person name="Zhao X.W."/>
            <person name="Wei L."/>
        </authorList>
    </citation>
    <scope>NUCLEOTIDE SEQUENCE [LARGE SCALE GENOMIC DNA]</scope>
    <source>
        <tissue evidence="2">Nenye</tissue>
    </source>
</reference>
<dbReference type="EMBL" id="JBJUIK010000008">
    <property type="protein sequence ID" value="KAL3519497.1"/>
    <property type="molecule type" value="Genomic_DNA"/>
</dbReference>
<evidence type="ECO:0000313" key="3">
    <source>
        <dbReference type="Proteomes" id="UP001630127"/>
    </source>
</evidence>
<dbReference type="PANTHER" id="PTHR35131:SF1">
    <property type="entry name" value="EXPRESSED PROTEIN"/>
    <property type="match status" value="1"/>
</dbReference>
<accession>A0ABD2ZMZ3</accession>
<evidence type="ECO:0000256" key="1">
    <source>
        <dbReference type="SAM" id="SignalP"/>
    </source>
</evidence>
<comment type="caution">
    <text evidence="2">The sequence shown here is derived from an EMBL/GenBank/DDBJ whole genome shotgun (WGS) entry which is preliminary data.</text>
</comment>
<name>A0ABD2ZMZ3_9GENT</name>
<keyword evidence="1" id="KW-0732">Signal</keyword>
<dbReference type="AlphaFoldDB" id="A0ABD2ZMZ3"/>
<evidence type="ECO:0000313" key="2">
    <source>
        <dbReference type="EMBL" id="KAL3519497.1"/>
    </source>
</evidence>
<dbReference type="PANTHER" id="PTHR35131">
    <property type="entry name" value="EXPRESSED PROTEIN"/>
    <property type="match status" value="1"/>
</dbReference>
<gene>
    <name evidence="2" type="ORF">ACH5RR_017646</name>
</gene>
<protein>
    <submittedName>
        <fullName evidence="2">Uncharacterized protein</fullName>
    </submittedName>
</protein>
<keyword evidence="3" id="KW-1185">Reference proteome</keyword>
<proteinExistence type="predicted"/>
<sequence>MMITFPLLSFIIMLLMLSILNKACLKTTILLNQSQSNFHQRQGPETTILLNQEAFGGSEMYRQTIYSVGNMTSKFPEKMGTGAPVEVGTRGTVGSLLKKEIEYFRRLEVDCSGSSVQPQRHVEDFTSAGSSSWPRFRFLALTWKRKKRKGGIGAGVRPGMCSMVEVSNTHRLSEIPGFRYRNLRAEMKEYEV</sequence>
<feature type="signal peptide" evidence="1">
    <location>
        <begin position="1"/>
        <end position="25"/>
    </location>
</feature>
<feature type="chain" id="PRO_5044770876" evidence="1">
    <location>
        <begin position="26"/>
        <end position="192"/>
    </location>
</feature>